<feature type="transmembrane region" description="Helical" evidence="1">
    <location>
        <begin position="37"/>
        <end position="58"/>
    </location>
</feature>
<protein>
    <submittedName>
        <fullName evidence="2">Uncharacterized protein</fullName>
    </submittedName>
</protein>
<dbReference type="EMBL" id="QTTN01000022">
    <property type="protein sequence ID" value="REE80124.1"/>
    <property type="molecule type" value="Genomic_DNA"/>
</dbReference>
<keyword evidence="1" id="KW-0812">Transmembrane</keyword>
<feature type="transmembrane region" description="Helical" evidence="1">
    <location>
        <begin position="116"/>
        <end position="136"/>
    </location>
</feature>
<keyword evidence="3" id="KW-1185">Reference proteome</keyword>
<dbReference type="RefSeq" id="WP_116190482.1">
    <property type="nucleotide sequence ID" value="NZ_QTTN01000022.1"/>
</dbReference>
<reference evidence="2 3" key="1">
    <citation type="submission" date="2018-08" db="EMBL/GenBank/DDBJ databases">
        <title>Genomic Encyclopedia of Type Strains, Phase III (KMG-III): the genomes of soil and plant-associated and newly described type strains.</title>
        <authorList>
            <person name="Whitman W."/>
        </authorList>
    </citation>
    <scope>NUCLEOTIDE SEQUENCE [LARGE SCALE GENOMIC DNA]</scope>
    <source>
        <strain evidence="2 3">CGMCC 1.10966</strain>
    </source>
</reference>
<feature type="transmembrane region" description="Helical" evidence="1">
    <location>
        <begin position="157"/>
        <end position="175"/>
    </location>
</feature>
<evidence type="ECO:0000313" key="3">
    <source>
        <dbReference type="Proteomes" id="UP000256304"/>
    </source>
</evidence>
<organism evidence="2 3">
    <name type="scientific">Paenibacillus taihuensis</name>
    <dbReference type="NCBI Taxonomy" id="1156355"/>
    <lineage>
        <taxon>Bacteria</taxon>
        <taxon>Bacillati</taxon>
        <taxon>Bacillota</taxon>
        <taxon>Bacilli</taxon>
        <taxon>Bacillales</taxon>
        <taxon>Paenibacillaceae</taxon>
        <taxon>Paenibacillus</taxon>
    </lineage>
</organism>
<accession>A0A3D9RRJ7</accession>
<feature type="transmembrane region" description="Helical" evidence="1">
    <location>
        <begin position="88"/>
        <end position="110"/>
    </location>
</feature>
<dbReference type="AlphaFoldDB" id="A0A3D9RRJ7"/>
<name>A0A3D9RRJ7_9BACL</name>
<feature type="transmembrane region" description="Helical" evidence="1">
    <location>
        <begin position="6"/>
        <end position="25"/>
    </location>
</feature>
<evidence type="ECO:0000313" key="2">
    <source>
        <dbReference type="EMBL" id="REE80124.1"/>
    </source>
</evidence>
<dbReference type="OrthoDB" id="2609760at2"/>
<proteinExistence type="predicted"/>
<keyword evidence="1" id="KW-1133">Transmembrane helix</keyword>
<dbReference type="Proteomes" id="UP000256304">
    <property type="component" value="Unassembled WGS sequence"/>
</dbReference>
<sequence length="177" mass="18876">MVYFYFASIAGIVGLSGYSIVRTRLRSAKLSCMAGMMIAMTIAMMASVSVGTIIGILYPHDLTSPTVLAVLLGIVCGYMAGKPVSAMAALDGMLAGIMGGMMGAMLGVMLGSHPEMMAVFIDVVFLFIHVVLQQLIREESRGSGEETAAKVKESVLFHPYVFAFGIFILAAVFLYQI</sequence>
<gene>
    <name evidence="2" type="ORF">A8990_12278</name>
</gene>
<evidence type="ECO:0000256" key="1">
    <source>
        <dbReference type="SAM" id="Phobius"/>
    </source>
</evidence>
<comment type="caution">
    <text evidence="2">The sequence shown here is derived from an EMBL/GenBank/DDBJ whole genome shotgun (WGS) entry which is preliminary data.</text>
</comment>
<keyword evidence="1" id="KW-0472">Membrane</keyword>